<keyword evidence="1" id="KW-1133">Transmembrane helix</keyword>
<sequence length="42" mass="4988">MQETCLAANLQVSLKDIAKIRFYFLTCKYIMVFLYAFNLYSL</sequence>
<evidence type="ECO:0000313" key="2">
    <source>
        <dbReference type="EMBL" id="DAF60126.1"/>
    </source>
</evidence>
<keyword evidence="1" id="KW-0472">Membrane</keyword>
<feature type="transmembrane region" description="Helical" evidence="1">
    <location>
        <begin position="20"/>
        <end position="40"/>
    </location>
</feature>
<evidence type="ECO:0000256" key="1">
    <source>
        <dbReference type="SAM" id="Phobius"/>
    </source>
</evidence>
<keyword evidence="1" id="KW-0812">Transmembrane</keyword>
<reference evidence="2" key="1">
    <citation type="journal article" date="2021" name="Proc. Natl. Acad. Sci. U.S.A.">
        <title>A Catalog of Tens of Thousands of Viruses from Human Metagenomes Reveals Hidden Associations with Chronic Diseases.</title>
        <authorList>
            <person name="Tisza M.J."/>
            <person name="Buck C.B."/>
        </authorList>
    </citation>
    <scope>NUCLEOTIDE SEQUENCE</scope>
    <source>
        <strain evidence="2">Ctprd3</strain>
    </source>
</reference>
<proteinExistence type="predicted"/>
<name>A0A8S5TA49_9CAUD</name>
<organism evidence="2">
    <name type="scientific">Siphoviridae sp. ctprd3</name>
    <dbReference type="NCBI Taxonomy" id="2827943"/>
    <lineage>
        <taxon>Viruses</taxon>
        <taxon>Duplodnaviria</taxon>
        <taxon>Heunggongvirae</taxon>
        <taxon>Uroviricota</taxon>
        <taxon>Caudoviricetes</taxon>
    </lineage>
</organism>
<dbReference type="EMBL" id="BK032783">
    <property type="protein sequence ID" value="DAF60126.1"/>
    <property type="molecule type" value="Genomic_DNA"/>
</dbReference>
<protein>
    <submittedName>
        <fullName evidence="2">Uncharacterized protein</fullName>
    </submittedName>
</protein>
<accession>A0A8S5TA49</accession>